<dbReference type="Proteomes" id="UP000306409">
    <property type="component" value="Chromosome"/>
</dbReference>
<keyword evidence="2" id="KW-1185">Reference proteome</keyword>
<accession>A0A7H1VTD7</accession>
<organism evidence="1 2">
    <name type="scientific">Ruminiclostridium herbifermentans</name>
    <dbReference type="NCBI Taxonomy" id="2488810"/>
    <lineage>
        <taxon>Bacteria</taxon>
        <taxon>Bacillati</taxon>
        <taxon>Bacillota</taxon>
        <taxon>Clostridia</taxon>
        <taxon>Eubacteriales</taxon>
        <taxon>Oscillospiraceae</taxon>
        <taxon>Ruminiclostridium</taxon>
    </lineage>
</organism>
<sequence length="120" mass="14102">MTKLSQSKITCHYLLLIWNTKKDIDSLVNRPHYYGCLVKVVQKLPIFLILFAGYTTDDTIWLFVTYDTPTNNRGWILQSNTDKYTKENQKLVKDIIVPEVTTGVDNIENNVESYEQFWIH</sequence>
<evidence type="ECO:0000313" key="2">
    <source>
        <dbReference type="Proteomes" id="UP000306409"/>
    </source>
</evidence>
<name>A0A7H1VTD7_9FIRM</name>
<dbReference type="EMBL" id="CP061336">
    <property type="protein sequence ID" value="QNU68649.1"/>
    <property type="molecule type" value="Genomic_DNA"/>
</dbReference>
<dbReference type="AlphaFoldDB" id="A0A7H1VTD7"/>
<gene>
    <name evidence="1" type="ORF">EHE19_009755</name>
</gene>
<protein>
    <submittedName>
        <fullName evidence="1">Uncharacterized protein</fullName>
    </submittedName>
</protein>
<proteinExistence type="predicted"/>
<evidence type="ECO:0000313" key="1">
    <source>
        <dbReference type="EMBL" id="QNU68649.1"/>
    </source>
</evidence>
<reference evidence="1 2" key="1">
    <citation type="submission" date="2020-09" db="EMBL/GenBank/DDBJ databases">
        <title>Characterization and genome sequencing of Ruminiclostridium sp. nov. MA18.</title>
        <authorList>
            <person name="Rettenmaier R."/>
            <person name="Kowollik M.-L."/>
            <person name="Liebl W."/>
            <person name="Zverlov V."/>
        </authorList>
    </citation>
    <scope>NUCLEOTIDE SEQUENCE [LARGE SCALE GENOMIC DNA]</scope>
    <source>
        <strain evidence="1 2">MA18</strain>
    </source>
</reference>
<dbReference type="KEGG" id="rher:EHE19_009755"/>